<evidence type="ECO:0000313" key="2">
    <source>
        <dbReference type="Proteomes" id="UP000007881"/>
    </source>
</evidence>
<proteinExistence type="predicted"/>
<sequence length="50" mass="5277">MWLLRGAVQRRCASGVGVALKLFVSAGVYIHGVDEPPVNQVAHALRACGC</sequence>
<dbReference type="KEGG" id="phm:PSMK_09870"/>
<dbReference type="STRING" id="1142394.PSMK_09870"/>
<dbReference type="Proteomes" id="UP000007881">
    <property type="component" value="Chromosome"/>
</dbReference>
<name>I0ID08_PHYMF</name>
<keyword evidence="2" id="KW-1185">Reference proteome</keyword>
<gene>
    <name evidence="1" type="ordered locus">PSMK_09870</name>
</gene>
<dbReference type="EMBL" id="AP012338">
    <property type="protein sequence ID" value="BAM03146.1"/>
    <property type="molecule type" value="Genomic_DNA"/>
</dbReference>
<dbReference type="HOGENOM" id="CLU_3237437_0_0_0"/>
<protein>
    <submittedName>
        <fullName evidence="1">Uncharacterized protein</fullName>
    </submittedName>
</protein>
<accession>I0ID08</accession>
<reference evidence="1 2" key="1">
    <citation type="submission" date="2012-02" db="EMBL/GenBank/DDBJ databases">
        <title>Complete genome sequence of Phycisphaera mikurensis NBRC 102666.</title>
        <authorList>
            <person name="Ankai A."/>
            <person name="Hosoyama A."/>
            <person name="Terui Y."/>
            <person name="Sekine M."/>
            <person name="Fukai R."/>
            <person name="Kato Y."/>
            <person name="Nakamura S."/>
            <person name="Yamada-Narita S."/>
            <person name="Kawakoshi A."/>
            <person name="Fukunaga Y."/>
            <person name="Yamazaki S."/>
            <person name="Fujita N."/>
        </authorList>
    </citation>
    <scope>NUCLEOTIDE SEQUENCE [LARGE SCALE GENOMIC DNA]</scope>
    <source>
        <strain evidence="2">NBRC 102666 / KCTC 22515 / FYK2301M01</strain>
    </source>
</reference>
<evidence type="ECO:0000313" key="1">
    <source>
        <dbReference type="EMBL" id="BAM03146.1"/>
    </source>
</evidence>
<organism evidence="1 2">
    <name type="scientific">Phycisphaera mikurensis (strain NBRC 102666 / KCTC 22515 / FYK2301M01)</name>
    <dbReference type="NCBI Taxonomy" id="1142394"/>
    <lineage>
        <taxon>Bacteria</taxon>
        <taxon>Pseudomonadati</taxon>
        <taxon>Planctomycetota</taxon>
        <taxon>Phycisphaerae</taxon>
        <taxon>Phycisphaerales</taxon>
        <taxon>Phycisphaeraceae</taxon>
        <taxon>Phycisphaera</taxon>
    </lineage>
</organism>
<dbReference type="AlphaFoldDB" id="I0ID08"/>